<evidence type="ECO:0000259" key="1">
    <source>
        <dbReference type="Pfam" id="PF00501"/>
    </source>
</evidence>
<keyword evidence="3" id="KW-0436">Ligase</keyword>
<dbReference type="PANTHER" id="PTHR43767:SF1">
    <property type="entry name" value="NONRIBOSOMAL PEPTIDE SYNTHASE PES1 (EUROFUNG)-RELATED"/>
    <property type="match status" value="1"/>
</dbReference>
<name>A0ABP9REU3_9PSEU</name>
<dbReference type="Gene3D" id="3.30.300.30">
    <property type="match status" value="1"/>
</dbReference>
<dbReference type="Pfam" id="PF13193">
    <property type="entry name" value="AMP-binding_C"/>
    <property type="match status" value="1"/>
</dbReference>
<evidence type="ECO:0000259" key="2">
    <source>
        <dbReference type="Pfam" id="PF13193"/>
    </source>
</evidence>
<dbReference type="InterPro" id="IPR025110">
    <property type="entry name" value="AMP-bd_C"/>
</dbReference>
<dbReference type="NCBIfam" id="NF004837">
    <property type="entry name" value="PRK06187.1"/>
    <property type="match status" value="1"/>
</dbReference>
<dbReference type="SUPFAM" id="SSF56801">
    <property type="entry name" value="Acetyl-CoA synthetase-like"/>
    <property type="match status" value="1"/>
</dbReference>
<comment type="caution">
    <text evidence="3">The sequence shown here is derived from an EMBL/GenBank/DDBJ whole genome shotgun (WGS) entry which is preliminary data.</text>
</comment>
<dbReference type="PROSITE" id="PS00455">
    <property type="entry name" value="AMP_BINDING"/>
    <property type="match status" value="1"/>
</dbReference>
<feature type="domain" description="AMP-binding enzyme C-terminal" evidence="2">
    <location>
        <begin position="421"/>
        <end position="496"/>
    </location>
</feature>
<dbReference type="InterPro" id="IPR042099">
    <property type="entry name" value="ANL_N_sf"/>
</dbReference>
<dbReference type="GO" id="GO:0016874">
    <property type="term" value="F:ligase activity"/>
    <property type="evidence" value="ECO:0007669"/>
    <property type="project" value="UniProtKB-KW"/>
</dbReference>
<dbReference type="EMBL" id="BAABJP010000068">
    <property type="protein sequence ID" value="GAA5175904.1"/>
    <property type="molecule type" value="Genomic_DNA"/>
</dbReference>
<gene>
    <name evidence="3" type="ORF">GCM10023321_82910</name>
</gene>
<dbReference type="RefSeq" id="WP_185065616.1">
    <property type="nucleotide sequence ID" value="NZ_BAABJP010000068.1"/>
</dbReference>
<dbReference type="InterPro" id="IPR020845">
    <property type="entry name" value="AMP-binding_CS"/>
</dbReference>
<protein>
    <submittedName>
        <fullName evidence="3">Long-chain fatty acid--CoA ligase</fullName>
    </submittedName>
</protein>
<proteinExistence type="predicted"/>
<dbReference type="PANTHER" id="PTHR43767">
    <property type="entry name" value="LONG-CHAIN-FATTY-ACID--COA LIGASE"/>
    <property type="match status" value="1"/>
</dbReference>
<feature type="domain" description="AMP-dependent synthetase/ligase" evidence="1">
    <location>
        <begin position="8"/>
        <end position="371"/>
    </location>
</feature>
<evidence type="ECO:0000313" key="4">
    <source>
        <dbReference type="Proteomes" id="UP001428817"/>
    </source>
</evidence>
<sequence>MYLTQALHRQVRQTPGLPATIFQGRTRTWAECGDRVARFAAALLDLEVRPGDRVGILAHNSDIYHEFLFAVPWADAVVTPANTRWSPAEIAFSLVDSGTDVLLVDDAFAPMVPTLREQHPGLRAVLHSGTGPAPDGALDLEELIAGHDPVPDACRGGDQLAGIYYTGGTTGRPKGVMLSHANLLTSALGSAATGAFMVPGGRYLHAAPMFHLADGAAWATCNALGGTHVMVPGFTPAGVAAAIQEHRVTDVLLVPTMIQMLVDSPDAADADLSSVRHLLYGASPISVALLERAAKRLPAAEFTQAYGMTELSPVTTILNPADHAVDRLRRSAGRAAPHSEVRIVDELDNEVPRGTVGEIVSRGGHVMQGYWNRPEETEAALRGGWMHSGDGGYMDDEGYVFVVDRIKDMIVSGGENVYSAEVENALAKHPAVAACAVIGVPDPDWGERVHAVVVPTGAERPAIEELRGYLKEQIAGYKAPRSVEYVDALPLSGAGKVLKRELRKRHWADTDRSVS</sequence>
<dbReference type="InterPro" id="IPR045851">
    <property type="entry name" value="AMP-bd_C_sf"/>
</dbReference>
<dbReference type="InterPro" id="IPR050237">
    <property type="entry name" value="ATP-dep_AMP-bd_enzyme"/>
</dbReference>
<dbReference type="InterPro" id="IPR000873">
    <property type="entry name" value="AMP-dep_synth/lig_dom"/>
</dbReference>
<keyword evidence="4" id="KW-1185">Reference proteome</keyword>
<dbReference type="Gene3D" id="3.40.50.12780">
    <property type="entry name" value="N-terminal domain of ligase-like"/>
    <property type="match status" value="1"/>
</dbReference>
<accession>A0ABP9REU3</accession>
<evidence type="ECO:0000313" key="3">
    <source>
        <dbReference type="EMBL" id="GAA5175904.1"/>
    </source>
</evidence>
<dbReference type="Pfam" id="PF00501">
    <property type="entry name" value="AMP-binding"/>
    <property type="match status" value="1"/>
</dbReference>
<dbReference type="Proteomes" id="UP001428817">
    <property type="component" value="Unassembled WGS sequence"/>
</dbReference>
<organism evidence="3 4">
    <name type="scientific">Pseudonocardia eucalypti</name>
    <dbReference type="NCBI Taxonomy" id="648755"/>
    <lineage>
        <taxon>Bacteria</taxon>
        <taxon>Bacillati</taxon>
        <taxon>Actinomycetota</taxon>
        <taxon>Actinomycetes</taxon>
        <taxon>Pseudonocardiales</taxon>
        <taxon>Pseudonocardiaceae</taxon>
        <taxon>Pseudonocardia</taxon>
    </lineage>
</organism>
<dbReference type="CDD" id="cd17631">
    <property type="entry name" value="FACL_FadD13-like"/>
    <property type="match status" value="1"/>
</dbReference>
<reference evidence="4" key="1">
    <citation type="journal article" date="2019" name="Int. J. Syst. Evol. Microbiol.">
        <title>The Global Catalogue of Microorganisms (GCM) 10K type strain sequencing project: providing services to taxonomists for standard genome sequencing and annotation.</title>
        <authorList>
            <consortium name="The Broad Institute Genomics Platform"/>
            <consortium name="The Broad Institute Genome Sequencing Center for Infectious Disease"/>
            <person name="Wu L."/>
            <person name="Ma J."/>
        </authorList>
    </citation>
    <scope>NUCLEOTIDE SEQUENCE [LARGE SCALE GENOMIC DNA]</scope>
    <source>
        <strain evidence="4">JCM 18303</strain>
    </source>
</reference>